<feature type="region of interest" description="Disordered" evidence="1">
    <location>
        <begin position="1024"/>
        <end position="1057"/>
    </location>
</feature>
<reference evidence="3 4" key="1">
    <citation type="submission" date="2018-02" db="EMBL/GenBank/DDBJ databases">
        <title>Comparative genomes isolates from brazilian mangrove.</title>
        <authorList>
            <person name="Araujo J.E."/>
            <person name="Taketani R.G."/>
            <person name="Silva M.C.P."/>
            <person name="Loureco M.V."/>
            <person name="Andreote F.D."/>
        </authorList>
    </citation>
    <scope>NUCLEOTIDE SEQUENCE [LARGE SCALE GENOMIC DNA]</scope>
    <source>
        <strain evidence="3 4">HEX-2 MGV</strain>
    </source>
</reference>
<sequence length="1057" mass="115981">MSSIMPENKKPKYWRSLGELEGTPEFEQFLRQEFPEAAEESPTGMPRRRWMQLMGASLALATGAAGCRYPEEEVIGFRYPEEDIAPFSRRPEGRIPGKPEKFATTLTVAGKACPVVATSYDGRPIKIDGNQLHPMVAGADTYSLATLLHLYDPDRSQYPIERDVNGQHSRSWDEFAVWWKEQSKKLEGGNSSKLAILHQTNTSPSVLAQMNEVAKKFPQAKWYQYESISGNTTLGTELAFGKKLRPLLNLEAADIVVDLSADTLGSHPTHGVNNQAFAKRRAPEDGPMSRLYVVESRFSVTGIAADHRLAVAASQMPSFVADLEQKIDAALESGETKEKPAEKIDIIITAMVNDMVSHKGKSLVVGGESLDAETQARIWRINNKLENLGKTVSFIEEPKLARDKVGTIADLAAAMNAGSVDTVIFLGGNPLYDAPADVDFVAAMDKTNTQVYYGDYETETSKKSSWHLPSSHGLEQWGDAIAYDGSFCVVQPLISPIFKTKDPIEFLSVIAGSPISETLEAVKQTVATAFSGSATEAAWTKVLHDGFIADSAPKAVSVSLDSSLDLGDVSVATWRAGLGEAFELIFHPGAGPYDGRYANNGWLQELPEPITKVTWDNVVTMSPKTAETNGVKQAELVEISANGNTVTLPVYIQPGQAHGTLAVGLGYGRTHAGAVGGNVEEGIDPVGVDVGPLRTQATMNLATGVTIKGTGKTFKLATTQDHFAIDLLGMREIGRRVGELVREGSVELFEEHPDFAKHVVHLPPNGDLWAEQEWMKESYDGHAWGMSIDLTKCTGCNACTIACQSENNIPIVGKEAVSVGREMHWIRVDRYFSGDMEDPKAVSQPVTCQQCETAPCESVCPVAATVHSDEGLNDMVYNRCIGTRYCGNNCPYKVRRFNYLDWRASDHRFEAGNQELAKLIFNPEVTVRNRGVMEKCTYCVQRIQNTKIEAKAERRAIGPNEIQVACQEACSSNAIQFGDLNNPESDVAKAHANPRSYSMLAELNTRPRTRYLARITNPHPWLAPEVEEHHGHDDGDHAHEHAEGDHDHEHAKEEEKH</sequence>
<dbReference type="AlphaFoldDB" id="A0A2S8EZ97"/>
<organism evidence="3 4">
    <name type="scientific">Blastopirellula marina</name>
    <dbReference type="NCBI Taxonomy" id="124"/>
    <lineage>
        <taxon>Bacteria</taxon>
        <taxon>Pseudomonadati</taxon>
        <taxon>Planctomycetota</taxon>
        <taxon>Planctomycetia</taxon>
        <taxon>Pirellulales</taxon>
        <taxon>Pirellulaceae</taxon>
        <taxon>Blastopirellula</taxon>
    </lineage>
</organism>
<gene>
    <name evidence="3" type="ORF">C5Y96_25315</name>
</gene>
<dbReference type="InterPro" id="IPR009010">
    <property type="entry name" value="Asp_de-COase-like_dom_sf"/>
</dbReference>
<dbReference type="PANTHER" id="PTHR42783:SF3">
    <property type="entry name" value="GLUTAMATE SYNTHASE [NADPH] SMALL CHAIN-RELATED"/>
    <property type="match status" value="1"/>
</dbReference>
<dbReference type="PANTHER" id="PTHR42783">
    <property type="entry name" value="GLUTAMATE SYNTHASE [NADPH] SMALL CHAIN"/>
    <property type="match status" value="1"/>
</dbReference>
<dbReference type="SUPFAM" id="SSF53706">
    <property type="entry name" value="Formate dehydrogenase/DMSO reductase, domains 1-3"/>
    <property type="match status" value="1"/>
</dbReference>
<feature type="compositionally biased region" description="Basic and acidic residues" evidence="1">
    <location>
        <begin position="1026"/>
        <end position="1057"/>
    </location>
</feature>
<dbReference type="InterPro" id="IPR017896">
    <property type="entry name" value="4Fe4S_Fe-S-bd"/>
</dbReference>
<evidence type="ECO:0000259" key="2">
    <source>
        <dbReference type="PROSITE" id="PS51379"/>
    </source>
</evidence>
<dbReference type="CDD" id="cd10551">
    <property type="entry name" value="PsrB"/>
    <property type="match status" value="1"/>
</dbReference>
<comment type="caution">
    <text evidence="3">The sequence shown here is derived from an EMBL/GenBank/DDBJ whole genome shotgun (WGS) entry which is preliminary data.</text>
</comment>
<evidence type="ECO:0000256" key="1">
    <source>
        <dbReference type="SAM" id="MobiDB-lite"/>
    </source>
</evidence>
<dbReference type="Gene3D" id="2.40.40.20">
    <property type="match status" value="1"/>
</dbReference>
<feature type="domain" description="4Fe-4S ferredoxin-type" evidence="2">
    <location>
        <begin position="784"/>
        <end position="814"/>
    </location>
</feature>
<dbReference type="OrthoDB" id="9779457at2"/>
<dbReference type="PROSITE" id="PS51379">
    <property type="entry name" value="4FE4S_FER_2"/>
    <property type="match status" value="1"/>
</dbReference>
<dbReference type="SUPFAM" id="SSF54862">
    <property type="entry name" value="4Fe-4S ferredoxins"/>
    <property type="match status" value="1"/>
</dbReference>
<dbReference type="InterPro" id="IPR030948">
    <property type="entry name" value="TAT_var_transloc_signal_dom"/>
</dbReference>
<dbReference type="Gene3D" id="3.30.70.20">
    <property type="match status" value="2"/>
</dbReference>
<accession>A0A2S8EZ97</accession>
<dbReference type="NCBIfam" id="TIGR04519">
    <property type="entry name" value="MoCo_extend_TAT"/>
    <property type="match status" value="1"/>
</dbReference>
<dbReference type="CDD" id="cd02784">
    <property type="entry name" value="MopB_CT_PHLH"/>
    <property type="match status" value="1"/>
</dbReference>
<protein>
    <submittedName>
        <fullName evidence="3">Molybdopterin oxidoreductase</fullName>
    </submittedName>
</protein>
<dbReference type="Proteomes" id="UP000240009">
    <property type="component" value="Unassembled WGS sequence"/>
</dbReference>
<evidence type="ECO:0000313" key="3">
    <source>
        <dbReference type="EMBL" id="PQO25228.1"/>
    </source>
</evidence>
<proteinExistence type="predicted"/>
<dbReference type="Gene3D" id="3.40.50.740">
    <property type="match status" value="1"/>
</dbReference>
<evidence type="ECO:0000313" key="4">
    <source>
        <dbReference type="Proteomes" id="UP000240009"/>
    </source>
</evidence>
<dbReference type="EMBL" id="PUIA01000085">
    <property type="protein sequence ID" value="PQO25228.1"/>
    <property type="molecule type" value="Genomic_DNA"/>
</dbReference>
<name>A0A2S8EZ97_9BACT</name>
<dbReference type="SUPFAM" id="SSF50692">
    <property type="entry name" value="ADC-like"/>
    <property type="match status" value="1"/>
</dbReference>